<name>A0A061RGH8_9CHLO</name>
<dbReference type="Pfam" id="PF01479">
    <property type="entry name" value="S4"/>
    <property type="match status" value="1"/>
</dbReference>
<evidence type="ECO:0000313" key="13">
    <source>
        <dbReference type="EMBL" id="JAC69889.1"/>
    </source>
</evidence>
<comment type="subcellular location">
    <subcellularLocation>
        <location evidence="1">Nucleus</location>
        <location evidence="1">Nucleolus</location>
    </subcellularLocation>
</comment>
<dbReference type="GO" id="GO:0019843">
    <property type="term" value="F:rRNA binding"/>
    <property type="evidence" value="ECO:0007669"/>
    <property type="project" value="UniProtKB-KW"/>
</dbReference>
<evidence type="ECO:0000259" key="12">
    <source>
        <dbReference type="SMART" id="SM01390"/>
    </source>
</evidence>
<evidence type="ECO:0000256" key="8">
    <source>
        <dbReference type="ARBA" id="ARBA00069727"/>
    </source>
</evidence>
<evidence type="ECO:0000256" key="7">
    <source>
        <dbReference type="ARBA" id="ARBA00023274"/>
    </source>
</evidence>
<dbReference type="PANTHER" id="PTHR11831:SF1">
    <property type="entry name" value="U3 SMALL NUCLEOLAR RIBONUCLEOPROTEIN PROTEIN IMP3"/>
    <property type="match status" value="1"/>
</dbReference>
<dbReference type="AlphaFoldDB" id="A0A061RGH8"/>
<proteinExistence type="inferred from homology"/>
<dbReference type="FunFam" id="3.10.290.10:FF:000006">
    <property type="entry name" value="U3 small nucleolar ribonucleoprotein IMP3"/>
    <property type="match status" value="1"/>
</dbReference>
<dbReference type="InterPro" id="IPR002942">
    <property type="entry name" value="S4_RNA-bd"/>
</dbReference>
<comment type="similarity">
    <text evidence="2">Belongs to the universal ribosomal protein uS4 family.</text>
</comment>
<dbReference type="Pfam" id="PF00163">
    <property type="entry name" value="Ribosomal_S4"/>
    <property type="match status" value="1"/>
</dbReference>
<evidence type="ECO:0000259" key="11">
    <source>
        <dbReference type="SMART" id="SM00363"/>
    </source>
</evidence>
<dbReference type="EMBL" id="GBEZ01016353">
    <property type="protein sequence ID" value="JAC69889.1"/>
    <property type="molecule type" value="Transcribed_RNA"/>
</dbReference>
<keyword evidence="3" id="KW-0690">Ribosome biogenesis</keyword>
<feature type="domain" description="Small ribosomal subunit protein uS4 N-terminal" evidence="12">
    <location>
        <begin position="3"/>
        <end position="106"/>
    </location>
</feature>
<dbReference type="GO" id="GO:0032040">
    <property type="term" value="C:small-subunit processome"/>
    <property type="evidence" value="ECO:0007669"/>
    <property type="project" value="TreeGrafter"/>
</dbReference>
<dbReference type="SMART" id="SM01390">
    <property type="entry name" value="Ribosomal_S4"/>
    <property type="match status" value="1"/>
</dbReference>
<dbReference type="GO" id="GO:0030515">
    <property type="term" value="F:snoRNA binding"/>
    <property type="evidence" value="ECO:0007669"/>
    <property type="project" value="TreeGrafter"/>
</dbReference>
<dbReference type="InterPro" id="IPR036986">
    <property type="entry name" value="S4_RNA-bd_sf"/>
</dbReference>
<evidence type="ECO:0000256" key="9">
    <source>
        <dbReference type="ARBA" id="ARBA00072223"/>
    </source>
</evidence>
<organism evidence="13">
    <name type="scientific">Tetraselmis sp. GSL018</name>
    <dbReference type="NCBI Taxonomy" id="582737"/>
    <lineage>
        <taxon>Eukaryota</taxon>
        <taxon>Viridiplantae</taxon>
        <taxon>Chlorophyta</taxon>
        <taxon>core chlorophytes</taxon>
        <taxon>Chlorodendrophyceae</taxon>
        <taxon>Chlorodendrales</taxon>
        <taxon>Chlorodendraceae</taxon>
        <taxon>Tetraselmis</taxon>
    </lineage>
</organism>
<dbReference type="PROSITE" id="PS50889">
    <property type="entry name" value="S4"/>
    <property type="match status" value="1"/>
</dbReference>
<evidence type="ECO:0000256" key="10">
    <source>
        <dbReference type="PROSITE-ProRule" id="PRU00182"/>
    </source>
</evidence>
<dbReference type="GO" id="GO:0034457">
    <property type="term" value="C:Mpp10 complex"/>
    <property type="evidence" value="ECO:0007669"/>
    <property type="project" value="TreeGrafter"/>
</dbReference>
<keyword evidence="4" id="KW-0699">rRNA-binding</keyword>
<keyword evidence="5 10" id="KW-0694">RNA-binding</keyword>
<evidence type="ECO:0000256" key="6">
    <source>
        <dbReference type="ARBA" id="ARBA00023242"/>
    </source>
</evidence>
<accession>A0A061RGH8</accession>
<gene>
    <name evidence="13" type="primary">IMP3</name>
    <name evidence="13" type="ORF">TSPGSL018_5321</name>
</gene>
<reference evidence="13" key="1">
    <citation type="submission" date="2014-05" db="EMBL/GenBank/DDBJ databases">
        <title>The transcriptome of the halophilic microalga Tetraselmis sp. GSL018 isolated from the Great Salt Lake, Utah.</title>
        <authorList>
            <person name="Jinkerson R.E."/>
            <person name="D'Adamo S."/>
            <person name="Posewitz M.C."/>
        </authorList>
    </citation>
    <scope>NUCLEOTIDE SEQUENCE</scope>
    <source>
        <strain evidence="13">GSL018</strain>
    </source>
</reference>
<dbReference type="SMART" id="SM00363">
    <property type="entry name" value="S4"/>
    <property type="match status" value="1"/>
</dbReference>
<dbReference type="InterPro" id="IPR022801">
    <property type="entry name" value="Ribosomal_uS4"/>
</dbReference>
<dbReference type="GO" id="GO:0006364">
    <property type="term" value="P:rRNA processing"/>
    <property type="evidence" value="ECO:0007669"/>
    <property type="project" value="TreeGrafter"/>
</dbReference>
<keyword evidence="6" id="KW-0539">Nucleus</keyword>
<evidence type="ECO:0000256" key="5">
    <source>
        <dbReference type="ARBA" id="ARBA00022884"/>
    </source>
</evidence>
<sequence>MRQLKHHEHKLLKKANFLSWKREGNAREYTIMRRYRLQDRDDYKKYNKLCMMASKLTSILKKLDAKDPVRIELTDKLLNKLYSMGVLPTKKSLAQVERLSVSSFCRRRLAVVMTRLKMSETLKEAATFIEQGHVRVGPDTVTDPAFLVTRNMEDFVTWVDTSKIKRKVMKYNDKLDDYDLLMS</sequence>
<keyword evidence="7 13" id="KW-0687">Ribonucleoprotein</keyword>
<evidence type="ECO:0000256" key="1">
    <source>
        <dbReference type="ARBA" id="ARBA00004604"/>
    </source>
</evidence>
<dbReference type="CDD" id="cd00165">
    <property type="entry name" value="S4"/>
    <property type="match status" value="1"/>
</dbReference>
<evidence type="ECO:0000256" key="3">
    <source>
        <dbReference type="ARBA" id="ARBA00022517"/>
    </source>
</evidence>
<dbReference type="PANTHER" id="PTHR11831">
    <property type="entry name" value="30S 40S RIBOSOMAL PROTEIN"/>
    <property type="match status" value="1"/>
</dbReference>
<protein>
    <recommendedName>
        <fullName evidence="8">U3 small nucleolar ribonucleoprotein protein IMP3</fullName>
    </recommendedName>
    <alternativeName>
        <fullName evidence="9">U3 small nucleolar ribonucleoprotein protein imp3</fullName>
    </alternativeName>
</protein>
<dbReference type="Gene3D" id="3.10.290.10">
    <property type="entry name" value="RNA-binding S4 domain"/>
    <property type="match status" value="1"/>
</dbReference>
<dbReference type="GO" id="GO:0042274">
    <property type="term" value="P:ribosomal small subunit biogenesis"/>
    <property type="evidence" value="ECO:0007669"/>
    <property type="project" value="TreeGrafter"/>
</dbReference>
<feature type="domain" description="RNA-binding S4" evidence="11">
    <location>
        <begin position="107"/>
        <end position="174"/>
    </location>
</feature>
<evidence type="ECO:0000256" key="4">
    <source>
        <dbReference type="ARBA" id="ARBA00022730"/>
    </source>
</evidence>
<evidence type="ECO:0000256" key="2">
    <source>
        <dbReference type="ARBA" id="ARBA00007465"/>
    </source>
</evidence>
<dbReference type="InterPro" id="IPR001912">
    <property type="entry name" value="Ribosomal_uS4_N"/>
</dbReference>
<dbReference type="SUPFAM" id="SSF55174">
    <property type="entry name" value="Alpha-L RNA-binding motif"/>
    <property type="match status" value="1"/>
</dbReference>